<protein>
    <recommendedName>
        <fullName evidence="3">Aminoglycoside phosphotransferase</fullName>
    </recommendedName>
</protein>
<proteinExistence type="predicted"/>
<dbReference type="RefSeq" id="WP_115069477.1">
    <property type="nucleotide sequence ID" value="NZ_UHID01000007.1"/>
</dbReference>
<dbReference type="Proteomes" id="UP000254150">
    <property type="component" value="Unassembled WGS sequence"/>
</dbReference>
<name>A0A380P6Q4_STRGR</name>
<evidence type="ECO:0000313" key="1">
    <source>
        <dbReference type="EMBL" id="SUP60795.1"/>
    </source>
</evidence>
<organism evidence="1 2">
    <name type="scientific">Streptomyces griseus</name>
    <dbReference type="NCBI Taxonomy" id="1911"/>
    <lineage>
        <taxon>Bacteria</taxon>
        <taxon>Bacillati</taxon>
        <taxon>Actinomycetota</taxon>
        <taxon>Actinomycetes</taxon>
        <taxon>Kitasatosporales</taxon>
        <taxon>Streptomycetaceae</taxon>
        <taxon>Streptomyces</taxon>
    </lineage>
</organism>
<evidence type="ECO:0008006" key="3">
    <source>
        <dbReference type="Google" id="ProtNLM"/>
    </source>
</evidence>
<dbReference type="SUPFAM" id="SSF56112">
    <property type="entry name" value="Protein kinase-like (PK-like)"/>
    <property type="match status" value="1"/>
</dbReference>
<dbReference type="EMBL" id="UHID01000007">
    <property type="protein sequence ID" value="SUP60795.1"/>
    <property type="molecule type" value="Genomic_DNA"/>
</dbReference>
<dbReference type="AlphaFoldDB" id="A0A380P6Q4"/>
<reference evidence="1 2" key="1">
    <citation type="submission" date="2018-06" db="EMBL/GenBank/DDBJ databases">
        <authorList>
            <consortium name="Pathogen Informatics"/>
            <person name="Doyle S."/>
        </authorList>
    </citation>
    <scope>NUCLEOTIDE SEQUENCE [LARGE SCALE GENOMIC DNA]</scope>
    <source>
        <strain evidence="1 2">NCTC7807</strain>
    </source>
</reference>
<accession>A0A380P6Q4</accession>
<dbReference type="InterPro" id="IPR011009">
    <property type="entry name" value="Kinase-like_dom_sf"/>
</dbReference>
<gene>
    <name evidence="1" type="ORF">NCTC7807_04866</name>
</gene>
<evidence type="ECO:0000313" key="2">
    <source>
        <dbReference type="Proteomes" id="UP000254150"/>
    </source>
</evidence>
<sequence length="263" mass="28835">MAEAHQHAAEALGAAARAPQTWGWQGRTLGRQADHPEHGRCWLRLLSAPAEKAGGKLWEGTEQAALAFPTVRKPQLVGVYDWTDTAHAYRAELTEFVDEPVLSADPVLREEVELSTAWFSAVRATLATVAAVRTDRIAVRQEWIDRAVPQFTGHPAPHIEVWECAHGDFHAANLTTSATVLDWEGWGMAPRGYDAALLVAYSQLAPHTAARMRHELRDLLDTSAGRAATLVVCADLLQSASRGDHPDLTGKLHELVERAAQKR</sequence>